<gene>
    <name evidence="1" type="ORF">S03H2_67157</name>
</gene>
<feature type="non-terminal residue" evidence="1">
    <location>
        <position position="147"/>
    </location>
</feature>
<accession>X1JYT8</accession>
<comment type="caution">
    <text evidence="1">The sequence shown here is derived from an EMBL/GenBank/DDBJ whole genome shotgun (WGS) entry which is preliminary data.</text>
</comment>
<evidence type="ECO:0000313" key="1">
    <source>
        <dbReference type="EMBL" id="GAH86530.1"/>
    </source>
</evidence>
<organism evidence="1">
    <name type="scientific">marine sediment metagenome</name>
    <dbReference type="NCBI Taxonomy" id="412755"/>
    <lineage>
        <taxon>unclassified sequences</taxon>
        <taxon>metagenomes</taxon>
        <taxon>ecological metagenomes</taxon>
    </lineage>
</organism>
<protein>
    <submittedName>
        <fullName evidence="1">Uncharacterized protein</fullName>
    </submittedName>
</protein>
<dbReference type="EMBL" id="BARU01043920">
    <property type="protein sequence ID" value="GAH86530.1"/>
    <property type="molecule type" value="Genomic_DNA"/>
</dbReference>
<dbReference type="AlphaFoldDB" id="X1JYT8"/>
<proteinExistence type="predicted"/>
<name>X1JYT8_9ZZZZ</name>
<reference evidence="1" key="1">
    <citation type="journal article" date="2014" name="Front. Microbiol.">
        <title>High frequency of phylogenetically diverse reductive dehalogenase-homologous genes in deep subseafloor sedimentary metagenomes.</title>
        <authorList>
            <person name="Kawai M."/>
            <person name="Futagami T."/>
            <person name="Toyoda A."/>
            <person name="Takaki Y."/>
            <person name="Nishi S."/>
            <person name="Hori S."/>
            <person name="Arai W."/>
            <person name="Tsubouchi T."/>
            <person name="Morono Y."/>
            <person name="Uchiyama I."/>
            <person name="Ito T."/>
            <person name="Fujiyama A."/>
            <person name="Inagaki F."/>
            <person name="Takami H."/>
        </authorList>
    </citation>
    <scope>NUCLEOTIDE SEQUENCE</scope>
    <source>
        <strain evidence="1">Expedition CK06-06</strain>
    </source>
</reference>
<sequence>MKNKKLLTIILLSLSFCFASGAGYGEVKNYTAEEFYIIFDLNKGKVPYALSLDITFYYDLDGGYRKFFPEGVDTKGKIIVFIYDTKNYEKKNVFSDKPGIALLNQFEEKLEFIYPCVQFVATNMNTDIVAKFYSNKGIPLGYFYQGE</sequence>